<reference evidence="9" key="1">
    <citation type="submission" date="2020-01" db="EMBL/GenBank/DDBJ databases">
        <title>Genome Sequencing of Three Apophysomyces-Like Fungal Strains Confirms a Novel Fungal Genus in the Mucoromycota with divergent Burkholderia-like Endosymbiotic Bacteria.</title>
        <authorList>
            <person name="Stajich J.E."/>
            <person name="Macias A.M."/>
            <person name="Carter-House D."/>
            <person name="Lovett B."/>
            <person name="Kasson L.R."/>
            <person name="Berry K."/>
            <person name="Grigoriev I."/>
            <person name="Chang Y."/>
            <person name="Spatafora J."/>
            <person name="Kasson M.T."/>
        </authorList>
    </citation>
    <scope>NUCLEOTIDE SEQUENCE</scope>
    <source>
        <strain evidence="9">NRRL A-21654</strain>
    </source>
</reference>
<gene>
    <name evidence="9" type="ORF">EC973_002656</name>
</gene>
<feature type="transmembrane region" description="Helical" evidence="7">
    <location>
        <begin position="211"/>
        <end position="233"/>
    </location>
</feature>
<dbReference type="PANTHER" id="PTHR23506">
    <property type="entry name" value="GH10249P"/>
    <property type="match status" value="1"/>
</dbReference>
<dbReference type="PANTHER" id="PTHR23506:SF23">
    <property type="entry name" value="GH10249P"/>
    <property type="match status" value="1"/>
</dbReference>
<proteinExistence type="predicted"/>
<dbReference type="GO" id="GO:0022857">
    <property type="term" value="F:transmembrane transporter activity"/>
    <property type="evidence" value="ECO:0007669"/>
    <property type="project" value="InterPro"/>
</dbReference>
<evidence type="ECO:0000256" key="7">
    <source>
        <dbReference type="SAM" id="Phobius"/>
    </source>
</evidence>
<dbReference type="AlphaFoldDB" id="A0A8H7BI34"/>
<feature type="transmembrane region" description="Helical" evidence="7">
    <location>
        <begin position="140"/>
        <end position="161"/>
    </location>
</feature>
<evidence type="ECO:0000256" key="4">
    <source>
        <dbReference type="ARBA" id="ARBA00022989"/>
    </source>
</evidence>
<feature type="transmembrane region" description="Helical" evidence="7">
    <location>
        <begin position="167"/>
        <end position="190"/>
    </location>
</feature>
<keyword evidence="10" id="KW-1185">Reference proteome</keyword>
<feature type="transmembrane region" description="Helical" evidence="7">
    <location>
        <begin position="75"/>
        <end position="92"/>
    </location>
</feature>
<evidence type="ECO:0000256" key="1">
    <source>
        <dbReference type="ARBA" id="ARBA00004141"/>
    </source>
</evidence>
<dbReference type="SUPFAM" id="SSF103473">
    <property type="entry name" value="MFS general substrate transporter"/>
    <property type="match status" value="1"/>
</dbReference>
<keyword evidence="5 7" id="KW-0472">Membrane</keyword>
<evidence type="ECO:0000256" key="2">
    <source>
        <dbReference type="ARBA" id="ARBA00022448"/>
    </source>
</evidence>
<dbReference type="InterPro" id="IPR011701">
    <property type="entry name" value="MFS"/>
</dbReference>
<dbReference type="InterPro" id="IPR036259">
    <property type="entry name" value="MFS_trans_sf"/>
</dbReference>
<evidence type="ECO:0000256" key="5">
    <source>
        <dbReference type="ARBA" id="ARBA00023136"/>
    </source>
</evidence>
<dbReference type="InterPro" id="IPR050930">
    <property type="entry name" value="MFS_Vesicular_Transporter"/>
</dbReference>
<dbReference type="Proteomes" id="UP000605846">
    <property type="component" value="Unassembled WGS sequence"/>
</dbReference>
<protein>
    <recommendedName>
        <fullName evidence="8">Major facilitator superfamily (MFS) profile domain-containing protein</fullName>
    </recommendedName>
</protein>
<evidence type="ECO:0000313" key="9">
    <source>
        <dbReference type="EMBL" id="KAF7722854.1"/>
    </source>
</evidence>
<dbReference type="EMBL" id="JABAYA010000174">
    <property type="protein sequence ID" value="KAF7722854.1"/>
    <property type="molecule type" value="Genomic_DNA"/>
</dbReference>
<accession>A0A8H7BI34</accession>
<feature type="region of interest" description="Disordered" evidence="6">
    <location>
        <begin position="38"/>
        <end position="59"/>
    </location>
</feature>
<evidence type="ECO:0000256" key="3">
    <source>
        <dbReference type="ARBA" id="ARBA00022692"/>
    </source>
</evidence>
<feature type="domain" description="Major facilitator superfamily (MFS) profile" evidence="8">
    <location>
        <begin position="70"/>
        <end position="297"/>
    </location>
</feature>
<dbReference type="PROSITE" id="PS50850">
    <property type="entry name" value="MFS"/>
    <property type="match status" value="1"/>
</dbReference>
<feature type="transmembrane region" description="Helical" evidence="7">
    <location>
        <begin position="239"/>
        <end position="261"/>
    </location>
</feature>
<dbReference type="GO" id="GO:0016020">
    <property type="term" value="C:membrane"/>
    <property type="evidence" value="ECO:0007669"/>
    <property type="project" value="UniProtKB-SubCell"/>
</dbReference>
<keyword evidence="4 7" id="KW-1133">Transmembrane helix</keyword>
<feature type="transmembrane region" description="Helical" evidence="7">
    <location>
        <begin position="6"/>
        <end position="28"/>
    </location>
</feature>
<comment type="subcellular location">
    <subcellularLocation>
        <location evidence="1">Membrane</location>
        <topology evidence="1">Multi-pass membrane protein</topology>
    </subcellularLocation>
</comment>
<dbReference type="Gene3D" id="1.20.1250.20">
    <property type="entry name" value="MFS general substrate transporter like domains"/>
    <property type="match status" value="1"/>
</dbReference>
<evidence type="ECO:0000256" key="6">
    <source>
        <dbReference type="SAM" id="MobiDB-lite"/>
    </source>
</evidence>
<name>A0A8H7BI34_9FUNG</name>
<dbReference type="Pfam" id="PF07690">
    <property type="entry name" value="MFS_1"/>
    <property type="match status" value="1"/>
</dbReference>
<feature type="region of interest" description="Disordered" evidence="6">
    <location>
        <begin position="278"/>
        <end position="297"/>
    </location>
</feature>
<evidence type="ECO:0000313" key="10">
    <source>
        <dbReference type="Proteomes" id="UP000605846"/>
    </source>
</evidence>
<feature type="transmembrane region" description="Helical" evidence="7">
    <location>
        <begin position="112"/>
        <end position="133"/>
    </location>
</feature>
<organism evidence="9 10">
    <name type="scientific">Apophysomyces ossiformis</name>
    <dbReference type="NCBI Taxonomy" id="679940"/>
    <lineage>
        <taxon>Eukaryota</taxon>
        <taxon>Fungi</taxon>
        <taxon>Fungi incertae sedis</taxon>
        <taxon>Mucoromycota</taxon>
        <taxon>Mucoromycotina</taxon>
        <taxon>Mucoromycetes</taxon>
        <taxon>Mucorales</taxon>
        <taxon>Mucorineae</taxon>
        <taxon>Mucoraceae</taxon>
        <taxon>Apophysomyces</taxon>
    </lineage>
</organism>
<dbReference type="InterPro" id="IPR020846">
    <property type="entry name" value="MFS_dom"/>
</dbReference>
<comment type="caution">
    <text evidence="9">The sequence shown here is derived from an EMBL/GenBank/DDBJ whole genome shotgun (WGS) entry which is preliminary data.</text>
</comment>
<sequence length="297" mass="32126">MQVRYGYQAPFILCVALTGVDLLLRLFLLERRNRPKEWFDESSGSSVTVSDVNSSTSKPSAKKVSTMRLLRLPRLWANLVISFAMGVVFNVFEPTLTVRLSTEFGYNSSQIGLVFLAQVIPTFVATPLAGYFSDKYGSKIVCLSTTLLCVVMVALMGIPNANTPGGIVPLIIIFAIQGFSSFAFITPVLPDLANVVQQQNPDGGDDGQGRSYAFFNMAFASGALVGPIIGGYMYASIGFFWMCITIAAVLLICTPPIYLYMGEPGKLIVRQRKAETPVTDGPCADVAPQTETAAAEK</sequence>
<evidence type="ECO:0000259" key="8">
    <source>
        <dbReference type="PROSITE" id="PS50850"/>
    </source>
</evidence>
<feature type="compositionally biased region" description="Low complexity" evidence="6">
    <location>
        <begin position="42"/>
        <end position="57"/>
    </location>
</feature>
<dbReference type="OrthoDB" id="5086884at2759"/>
<keyword evidence="3 7" id="KW-0812">Transmembrane</keyword>
<keyword evidence="2" id="KW-0813">Transport</keyword>